<dbReference type="AlphaFoldDB" id="A0A512BLV5"/>
<name>A0A512BLV5_9HYPH</name>
<protein>
    <recommendedName>
        <fullName evidence="5">Mannose-6-phosphate isomerase</fullName>
    </recommendedName>
</protein>
<accession>A0A512BLV5</accession>
<dbReference type="InterPro" id="IPR010819">
    <property type="entry name" value="AGE/CE"/>
</dbReference>
<dbReference type="Proteomes" id="UP000321085">
    <property type="component" value="Unassembled WGS sequence"/>
</dbReference>
<dbReference type="EMBL" id="BJYU01000003">
    <property type="protein sequence ID" value="GEO12885.1"/>
    <property type="molecule type" value="Genomic_DNA"/>
</dbReference>
<dbReference type="PANTHER" id="PTHR15108">
    <property type="entry name" value="N-ACYLGLUCOSAMINE-2-EPIMERASE"/>
    <property type="match status" value="1"/>
</dbReference>
<reference evidence="3 4" key="1">
    <citation type="submission" date="2019-07" db="EMBL/GenBank/DDBJ databases">
        <title>Whole genome shotgun sequence of Microvirga aerophila NBRC 106136.</title>
        <authorList>
            <person name="Hosoyama A."/>
            <person name="Uohara A."/>
            <person name="Ohji S."/>
            <person name="Ichikawa N."/>
        </authorList>
    </citation>
    <scope>NUCLEOTIDE SEQUENCE [LARGE SCALE GENOMIC DNA]</scope>
    <source>
        <strain evidence="3 4">NBRC 106136</strain>
    </source>
</reference>
<comment type="similarity">
    <text evidence="1">Belongs to the N-acylglucosamine 2-epimerase family.</text>
</comment>
<sequence length="379" mass="43054">MPDQRTFLLETLLPFWAERALDEQDGGFFSELTVAGEPLRTASKSCLVQARLLYVFSHAYVLSKETWALTAATHAKTFMERHLLTQQGGWFTAAQEGARVQSLEVFDLYDQAFVLFGLAWWYKATGDRAAVRRAHHTIEFLGNDLLDPIHGGWHENVERSLPRRQNPHMHLLEAMHALYDATGETFWLDHAAAIIRLFRDRFYDPATGSLREYLNEDLSPAAGAPGRIREPGHHMEWVWLLLHHQRLTGDNLTEEAERLFASTRRSGINDQGLVIEVMDADGLVLDPAMLLWPQTEAVKAALARHEFVGASFSDASEFLEALFRHHIPDNGPLWINRLSPEGEHMADTVPTRVLYHLTLCLAEYMRLDPSAKGAEQIRL</sequence>
<evidence type="ECO:0000256" key="1">
    <source>
        <dbReference type="ARBA" id="ARBA00008558"/>
    </source>
</evidence>
<organism evidence="3 4">
    <name type="scientific">Microvirga aerophila</name>
    <dbReference type="NCBI Taxonomy" id="670291"/>
    <lineage>
        <taxon>Bacteria</taxon>
        <taxon>Pseudomonadati</taxon>
        <taxon>Pseudomonadota</taxon>
        <taxon>Alphaproteobacteria</taxon>
        <taxon>Hyphomicrobiales</taxon>
        <taxon>Methylobacteriaceae</taxon>
        <taxon>Microvirga</taxon>
    </lineage>
</organism>
<proteinExistence type="inferred from homology"/>
<evidence type="ECO:0000313" key="4">
    <source>
        <dbReference type="Proteomes" id="UP000321085"/>
    </source>
</evidence>
<dbReference type="Gene3D" id="1.50.10.10">
    <property type="match status" value="1"/>
</dbReference>
<evidence type="ECO:0008006" key="5">
    <source>
        <dbReference type="Google" id="ProtNLM"/>
    </source>
</evidence>
<gene>
    <name evidence="3" type="ORF">MAE02_05810</name>
</gene>
<keyword evidence="4" id="KW-1185">Reference proteome</keyword>
<dbReference type="SUPFAM" id="SSF48208">
    <property type="entry name" value="Six-hairpin glycosidases"/>
    <property type="match status" value="1"/>
</dbReference>
<dbReference type="GO" id="GO:0005975">
    <property type="term" value="P:carbohydrate metabolic process"/>
    <property type="evidence" value="ECO:0007669"/>
    <property type="project" value="InterPro"/>
</dbReference>
<dbReference type="InterPro" id="IPR012341">
    <property type="entry name" value="6hp_glycosidase-like_sf"/>
</dbReference>
<dbReference type="OrthoDB" id="9806359at2"/>
<dbReference type="Pfam" id="PF07221">
    <property type="entry name" value="GlcNAc_2-epim"/>
    <property type="match status" value="1"/>
</dbReference>
<dbReference type="InterPro" id="IPR008928">
    <property type="entry name" value="6-hairpin_glycosidase_sf"/>
</dbReference>
<comment type="caution">
    <text evidence="3">The sequence shown here is derived from an EMBL/GenBank/DDBJ whole genome shotgun (WGS) entry which is preliminary data.</text>
</comment>
<evidence type="ECO:0000313" key="3">
    <source>
        <dbReference type="EMBL" id="GEO12885.1"/>
    </source>
</evidence>
<dbReference type="GO" id="GO:0016853">
    <property type="term" value="F:isomerase activity"/>
    <property type="evidence" value="ECO:0007669"/>
    <property type="project" value="UniProtKB-KW"/>
</dbReference>
<keyword evidence="2" id="KW-0413">Isomerase</keyword>
<evidence type="ECO:0000256" key="2">
    <source>
        <dbReference type="ARBA" id="ARBA00023235"/>
    </source>
</evidence>